<dbReference type="InterPro" id="IPR031010">
    <property type="entry name" value="rSAM_mob_pairA"/>
</dbReference>
<dbReference type="InterPro" id="IPR011101">
    <property type="entry name" value="DUF5131"/>
</dbReference>
<dbReference type="AlphaFoldDB" id="K1UUY6"/>
<evidence type="ECO:0000313" key="1">
    <source>
        <dbReference type="EMBL" id="EKC75461.1"/>
    </source>
</evidence>
<dbReference type="EMBL" id="AJWY01003398">
    <property type="protein sequence ID" value="EKC75461.1"/>
    <property type="molecule type" value="Genomic_DNA"/>
</dbReference>
<accession>K1UUY6</accession>
<sequence>MAEVMSICIKDQIQNMNIVIGCTVGCTYCYARNNVKRWHMIDDFADPEFFPGKLKMMEKKRPQNFLLTGMSDLSGWKSEWRDEVFAKIRENPQHQFLFLTKRPDLLDFDTDLENAWFGVTVTRKAELWRIDALRKNVRAKHYHVTFEPLFDDPGTVDLSGINWIVVGTMTGAQSRKIHTEPEWAWSLTDQAHKLGIPVFMKEDLVPIIGDENMIQEMPEEFNKVLEVQKSWKK</sequence>
<proteinExistence type="predicted"/>
<dbReference type="NCBIfam" id="TIGR04471">
    <property type="entry name" value="rSAM_mob_pairA"/>
    <property type="match status" value="1"/>
</dbReference>
<comment type="caution">
    <text evidence="1">The sequence shown here is derived from an EMBL/GenBank/DDBJ whole genome shotgun (WGS) entry which is preliminary data.</text>
</comment>
<protein>
    <submittedName>
        <fullName evidence="1">Radical SAM domain protein</fullName>
    </submittedName>
</protein>
<gene>
    <name evidence="1" type="ORF">LEA_05193</name>
</gene>
<organism evidence="1">
    <name type="scientific">human gut metagenome</name>
    <dbReference type="NCBI Taxonomy" id="408170"/>
    <lineage>
        <taxon>unclassified sequences</taxon>
        <taxon>metagenomes</taxon>
        <taxon>organismal metagenomes</taxon>
    </lineage>
</organism>
<name>K1UUY6_9ZZZZ</name>
<reference evidence="1" key="1">
    <citation type="journal article" date="2013" name="Environ. Microbiol.">
        <title>Microbiota from the distal guts of lean and obese adolescents exhibit partial functional redundancy besides clear differences in community structure.</title>
        <authorList>
            <person name="Ferrer M."/>
            <person name="Ruiz A."/>
            <person name="Lanza F."/>
            <person name="Haange S.B."/>
            <person name="Oberbach A."/>
            <person name="Till H."/>
            <person name="Bargiela R."/>
            <person name="Campoy C."/>
            <person name="Segura M.T."/>
            <person name="Richter M."/>
            <person name="von Bergen M."/>
            <person name="Seifert J."/>
            <person name="Suarez A."/>
        </authorList>
    </citation>
    <scope>NUCLEOTIDE SEQUENCE</scope>
</reference>
<dbReference type="Pfam" id="PF07505">
    <property type="entry name" value="DUF5131"/>
    <property type="match status" value="1"/>
</dbReference>